<sequence>MPGRPDENGIPGLPEEWGVIRVPDDAAELEPLAVAVRRELRRREARERRLPYLVLTVTVVVTLIGMFAVPWLGGATRPAPQPTVTTTTVPATGSPGACGTAVTCADSDESSPAARTSAAGPGTDGAS</sequence>
<protein>
    <submittedName>
        <fullName evidence="3">Uncharacterized protein</fullName>
    </submittedName>
</protein>
<proteinExistence type="predicted"/>
<dbReference type="OrthoDB" id="3375511at2"/>
<feature type="transmembrane region" description="Helical" evidence="2">
    <location>
        <begin position="50"/>
        <end position="73"/>
    </location>
</feature>
<keyword evidence="4" id="KW-1185">Reference proteome</keyword>
<dbReference type="Proteomes" id="UP000321617">
    <property type="component" value="Unassembled WGS sequence"/>
</dbReference>
<accession>A0A562ULJ8</accession>
<dbReference type="EMBL" id="VLLL01000012">
    <property type="protein sequence ID" value="TWJ06488.1"/>
    <property type="molecule type" value="Genomic_DNA"/>
</dbReference>
<dbReference type="AlphaFoldDB" id="A0A562ULJ8"/>
<organism evidence="3 4">
    <name type="scientific">Stackebrandtia albiflava</name>
    <dbReference type="NCBI Taxonomy" id="406432"/>
    <lineage>
        <taxon>Bacteria</taxon>
        <taxon>Bacillati</taxon>
        <taxon>Actinomycetota</taxon>
        <taxon>Actinomycetes</taxon>
        <taxon>Glycomycetales</taxon>
        <taxon>Glycomycetaceae</taxon>
        <taxon>Stackebrandtia</taxon>
    </lineage>
</organism>
<evidence type="ECO:0000256" key="2">
    <source>
        <dbReference type="SAM" id="Phobius"/>
    </source>
</evidence>
<reference evidence="3 4" key="1">
    <citation type="journal article" date="2013" name="Stand. Genomic Sci.">
        <title>Genomic Encyclopedia of Type Strains, Phase I: The one thousand microbial genomes (KMG-I) project.</title>
        <authorList>
            <person name="Kyrpides N.C."/>
            <person name="Woyke T."/>
            <person name="Eisen J.A."/>
            <person name="Garrity G."/>
            <person name="Lilburn T.G."/>
            <person name="Beck B.J."/>
            <person name="Whitman W.B."/>
            <person name="Hugenholtz P."/>
            <person name="Klenk H.P."/>
        </authorList>
    </citation>
    <scope>NUCLEOTIDE SEQUENCE [LARGE SCALE GENOMIC DNA]</scope>
    <source>
        <strain evidence="3 4">DSM 45044</strain>
    </source>
</reference>
<feature type="compositionally biased region" description="Low complexity" evidence="1">
    <location>
        <begin position="75"/>
        <end position="97"/>
    </location>
</feature>
<evidence type="ECO:0000256" key="1">
    <source>
        <dbReference type="SAM" id="MobiDB-lite"/>
    </source>
</evidence>
<dbReference type="RefSeq" id="WP_147144566.1">
    <property type="nucleotide sequence ID" value="NZ_BAABIJ010000002.1"/>
</dbReference>
<gene>
    <name evidence="3" type="ORF">LX16_5225</name>
</gene>
<evidence type="ECO:0000313" key="4">
    <source>
        <dbReference type="Proteomes" id="UP000321617"/>
    </source>
</evidence>
<keyword evidence="2" id="KW-0472">Membrane</keyword>
<evidence type="ECO:0000313" key="3">
    <source>
        <dbReference type="EMBL" id="TWJ06488.1"/>
    </source>
</evidence>
<comment type="caution">
    <text evidence="3">The sequence shown here is derived from an EMBL/GenBank/DDBJ whole genome shotgun (WGS) entry which is preliminary data.</text>
</comment>
<keyword evidence="2" id="KW-0812">Transmembrane</keyword>
<keyword evidence="2" id="KW-1133">Transmembrane helix</keyword>
<feature type="region of interest" description="Disordered" evidence="1">
    <location>
        <begin position="74"/>
        <end position="127"/>
    </location>
</feature>
<name>A0A562ULJ8_9ACTN</name>